<dbReference type="EMBL" id="JAFIMR010000014">
    <property type="protein sequence ID" value="KAI1870234.1"/>
    <property type="molecule type" value="Genomic_DNA"/>
</dbReference>
<dbReference type="PANTHER" id="PTHR35201:SF4">
    <property type="entry name" value="BETA-PINACENE SYNTHASE-RELATED"/>
    <property type="match status" value="1"/>
</dbReference>
<dbReference type="GO" id="GO:0046872">
    <property type="term" value="F:metal ion binding"/>
    <property type="evidence" value="ECO:0007669"/>
    <property type="project" value="UniProtKB-KW"/>
</dbReference>
<evidence type="ECO:0000313" key="6">
    <source>
        <dbReference type="EMBL" id="KAI1870234.1"/>
    </source>
</evidence>
<dbReference type="Proteomes" id="UP000829685">
    <property type="component" value="Unassembled WGS sequence"/>
</dbReference>
<evidence type="ECO:0000256" key="5">
    <source>
        <dbReference type="SAM" id="MobiDB-lite"/>
    </source>
</evidence>
<dbReference type="InterPro" id="IPR034686">
    <property type="entry name" value="Terpene_cyclase-like_2"/>
</dbReference>
<dbReference type="InterPro" id="IPR008949">
    <property type="entry name" value="Isoprenoid_synthase_dom_sf"/>
</dbReference>
<comment type="similarity">
    <text evidence="2 4">Belongs to the terpene synthase family.</text>
</comment>
<protein>
    <recommendedName>
        <fullName evidence="4">Terpene synthase</fullName>
        <ecNumber evidence="4">4.2.3.-</ecNumber>
    </recommendedName>
</protein>
<proteinExistence type="inferred from homology"/>
<evidence type="ECO:0000256" key="4">
    <source>
        <dbReference type="RuleBase" id="RU366034"/>
    </source>
</evidence>
<comment type="caution">
    <text evidence="6">The sequence shown here is derived from an EMBL/GenBank/DDBJ whole genome shotgun (WGS) entry which is preliminary data.</text>
</comment>
<keyword evidence="4" id="KW-0456">Lyase</keyword>
<sequence length="385" mass="43156">MTYSVTHTKGPSSTPSYTITLPTKGGLLSTRNDVSHKDTTQSLFHRLKGQQLVIPDLRPMFSHWSSGTNEHYMRMKESVDKKLSLILPSEKHQKAVSDADPALLAAKWWPTSSWERYQTMTDLVIWFGIWDDYVEKLACPLAAQDFRVATKKFVTQSLGLARRTEAPAVPVHPLIQSFKGIADEVCKAFDLEQREQLLKHFDQYIDATELEAEFEKAETVPGLDQYWEVRTLTSGMGTLLGMSEFALQVKLPMHIITSPAYETLWAVTIVINSIVNDLISFKKEMAAGSVLSSVAILFHQSGDLDLAVKLSVEYLQQLVDLYDTTAEVLLQEAAAGQDAEVQQAVSEVVDLFRMVNTGNLEWSLGAKRYGVSEFIQEDGSIELYL</sequence>
<name>A0A9P9WMI6_9PEZI</name>
<keyword evidence="7" id="KW-1185">Reference proteome</keyword>
<dbReference type="Gene3D" id="1.10.600.10">
    <property type="entry name" value="Farnesyl Diphosphate Synthase"/>
    <property type="match status" value="1"/>
</dbReference>
<accession>A0A9P9WMI6</accession>
<evidence type="ECO:0000256" key="1">
    <source>
        <dbReference type="ARBA" id="ARBA00001946"/>
    </source>
</evidence>
<dbReference type="GO" id="GO:0010333">
    <property type="term" value="F:terpene synthase activity"/>
    <property type="evidence" value="ECO:0007669"/>
    <property type="project" value="InterPro"/>
</dbReference>
<dbReference type="Pfam" id="PF19086">
    <property type="entry name" value="Terpene_syn_C_2"/>
    <property type="match status" value="1"/>
</dbReference>
<reference evidence="6" key="1">
    <citation type="submission" date="2021-03" db="EMBL/GenBank/DDBJ databases">
        <title>Revisited historic fungal species revealed as producer of novel bioactive compounds through whole genome sequencing and comparative genomics.</title>
        <authorList>
            <person name="Vignolle G.A."/>
            <person name="Hochenegger N."/>
            <person name="Mach R.L."/>
            <person name="Mach-Aigner A.R."/>
            <person name="Javad Rahimi M."/>
            <person name="Salim K.A."/>
            <person name="Chan C.M."/>
            <person name="Lim L.B.L."/>
            <person name="Cai F."/>
            <person name="Druzhinina I.S."/>
            <person name="U'Ren J.M."/>
            <person name="Derntl C."/>
        </authorList>
    </citation>
    <scope>NUCLEOTIDE SEQUENCE</scope>
    <source>
        <strain evidence="6">TUCIM 5799</strain>
    </source>
</reference>
<feature type="region of interest" description="Disordered" evidence="5">
    <location>
        <begin position="1"/>
        <end position="20"/>
    </location>
</feature>
<evidence type="ECO:0000313" key="7">
    <source>
        <dbReference type="Proteomes" id="UP000829685"/>
    </source>
</evidence>
<keyword evidence="4" id="KW-0479">Metal-binding</keyword>
<organism evidence="6 7">
    <name type="scientific">Neoarthrinium moseri</name>
    <dbReference type="NCBI Taxonomy" id="1658444"/>
    <lineage>
        <taxon>Eukaryota</taxon>
        <taxon>Fungi</taxon>
        <taxon>Dikarya</taxon>
        <taxon>Ascomycota</taxon>
        <taxon>Pezizomycotina</taxon>
        <taxon>Sordariomycetes</taxon>
        <taxon>Xylariomycetidae</taxon>
        <taxon>Amphisphaeriales</taxon>
        <taxon>Apiosporaceae</taxon>
        <taxon>Neoarthrinium</taxon>
    </lineage>
</organism>
<evidence type="ECO:0000256" key="2">
    <source>
        <dbReference type="ARBA" id="ARBA00006333"/>
    </source>
</evidence>
<dbReference type="GO" id="GO:0008299">
    <property type="term" value="P:isoprenoid biosynthetic process"/>
    <property type="evidence" value="ECO:0007669"/>
    <property type="project" value="UniProtKB-ARBA"/>
</dbReference>
<evidence type="ECO:0000256" key="3">
    <source>
        <dbReference type="ARBA" id="ARBA00022842"/>
    </source>
</evidence>
<keyword evidence="3 4" id="KW-0460">Magnesium</keyword>
<dbReference type="AlphaFoldDB" id="A0A9P9WMI6"/>
<gene>
    <name evidence="6" type="ORF">JX265_006404</name>
</gene>
<dbReference type="SFLD" id="SFLDG01020">
    <property type="entry name" value="Terpene_Cyclase_Like_2"/>
    <property type="match status" value="1"/>
</dbReference>
<dbReference type="SUPFAM" id="SSF48576">
    <property type="entry name" value="Terpenoid synthases"/>
    <property type="match status" value="1"/>
</dbReference>
<comment type="cofactor">
    <cofactor evidence="1 4">
        <name>Mg(2+)</name>
        <dbReference type="ChEBI" id="CHEBI:18420"/>
    </cofactor>
</comment>
<dbReference type="PANTHER" id="PTHR35201">
    <property type="entry name" value="TERPENE SYNTHASE"/>
    <property type="match status" value="1"/>
</dbReference>
<dbReference type="EC" id="4.2.3.-" evidence="4"/>
<dbReference type="SFLD" id="SFLDS00005">
    <property type="entry name" value="Isoprenoid_Synthase_Type_I"/>
    <property type="match status" value="1"/>
</dbReference>